<keyword evidence="3" id="KW-1185">Reference proteome</keyword>
<comment type="caution">
    <text evidence="2">The sequence shown here is derived from an EMBL/GenBank/DDBJ whole genome shotgun (WGS) entry which is preliminary data.</text>
</comment>
<dbReference type="Proteomes" id="UP001500027">
    <property type="component" value="Unassembled WGS sequence"/>
</dbReference>
<dbReference type="PANTHER" id="PTHR33711:SF10">
    <property type="entry name" value="INTRADIOL RING-CLEAVAGE DIOXYGENASES DOMAIN-CONTAINING PROTEIN"/>
    <property type="match status" value="1"/>
</dbReference>
<dbReference type="RefSeq" id="WP_139002651.1">
    <property type="nucleotide sequence ID" value="NZ_BAABAV010000002.1"/>
</dbReference>
<gene>
    <name evidence="2" type="ORF">GCM10022257_23800</name>
</gene>
<feature type="signal peptide" evidence="1">
    <location>
        <begin position="1"/>
        <end position="22"/>
    </location>
</feature>
<reference evidence="3" key="1">
    <citation type="journal article" date="2019" name="Int. J. Syst. Evol. Microbiol.">
        <title>The Global Catalogue of Microorganisms (GCM) 10K type strain sequencing project: providing services to taxonomists for standard genome sequencing and annotation.</title>
        <authorList>
            <consortium name="The Broad Institute Genomics Platform"/>
            <consortium name="The Broad Institute Genome Sequencing Center for Infectious Disease"/>
            <person name="Wu L."/>
            <person name="Ma J."/>
        </authorList>
    </citation>
    <scope>NUCLEOTIDE SEQUENCE [LARGE SCALE GENOMIC DNA]</scope>
    <source>
        <strain evidence="3">JCM 17452</strain>
    </source>
</reference>
<name>A0ABP8EDJ5_9FLAO</name>
<dbReference type="Gene3D" id="2.60.130.10">
    <property type="entry name" value="Aromatic compound dioxygenase"/>
    <property type="match status" value="1"/>
</dbReference>
<accession>A0ABP8EDJ5</accession>
<dbReference type="SUPFAM" id="SSF49482">
    <property type="entry name" value="Aromatic compound dioxygenase"/>
    <property type="match status" value="1"/>
</dbReference>
<dbReference type="PANTHER" id="PTHR33711">
    <property type="entry name" value="DIOXYGENASE, PUTATIVE (AFU_ORTHOLOGUE AFUA_2G02910)-RELATED"/>
    <property type="match status" value="1"/>
</dbReference>
<organism evidence="2 3">
    <name type="scientific">Hyunsoonleella aestuarii</name>
    <dbReference type="NCBI Taxonomy" id="912802"/>
    <lineage>
        <taxon>Bacteria</taxon>
        <taxon>Pseudomonadati</taxon>
        <taxon>Bacteroidota</taxon>
        <taxon>Flavobacteriia</taxon>
        <taxon>Flavobacteriales</taxon>
        <taxon>Flavobacteriaceae</taxon>
    </lineage>
</organism>
<feature type="chain" id="PRO_5047284052" description="Intradiol ring-cleavage dioxygenases domain-containing protein" evidence="1">
    <location>
        <begin position="23"/>
        <end position="213"/>
    </location>
</feature>
<evidence type="ECO:0000313" key="3">
    <source>
        <dbReference type="Proteomes" id="UP001500027"/>
    </source>
</evidence>
<keyword evidence="1" id="KW-0732">Signal</keyword>
<evidence type="ECO:0000256" key="1">
    <source>
        <dbReference type="SAM" id="SignalP"/>
    </source>
</evidence>
<evidence type="ECO:0008006" key="4">
    <source>
        <dbReference type="Google" id="ProtNLM"/>
    </source>
</evidence>
<dbReference type="EMBL" id="BAABAV010000002">
    <property type="protein sequence ID" value="GAA4270279.1"/>
    <property type="molecule type" value="Genomic_DNA"/>
</dbReference>
<evidence type="ECO:0000313" key="2">
    <source>
        <dbReference type="EMBL" id="GAA4270279.1"/>
    </source>
</evidence>
<proteinExistence type="predicted"/>
<dbReference type="InterPro" id="IPR015889">
    <property type="entry name" value="Intradiol_dOase_core"/>
</dbReference>
<sequence>MKIFGVLFCFVFALNVSTSLNAQDAYLLDEVPLNYKKRSPIYDYTEKNLNNTDTIPDFERRSSKLKITGTIYQSDGVTPAKDIILYIYQPDESGNYVSKKKKGKRYVNHRGWVKTDTNGKYTFYAFVPGNAIEPLTYPRKMGPKQIHPIIKEPGIPEYSLDAFMFDEDPYLTDRCRKKLERIGYTGIVKLDKEQGLFVANRDIILKQNIYSYK</sequence>
<protein>
    <recommendedName>
        <fullName evidence="4">Intradiol ring-cleavage dioxygenases domain-containing protein</fullName>
    </recommendedName>
</protein>
<dbReference type="InterPro" id="IPR050770">
    <property type="entry name" value="Intradiol_RC_Dioxygenase"/>
</dbReference>